<dbReference type="SUPFAM" id="SSF50715">
    <property type="entry name" value="Ribosomal protein L25-like"/>
    <property type="match status" value="1"/>
</dbReference>
<feature type="compositionally biased region" description="Low complexity" evidence="6">
    <location>
        <begin position="202"/>
        <end position="211"/>
    </location>
</feature>
<dbReference type="EMBL" id="QQZY01000006">
    <property type="protein sequence ID" value="RDI73908.1"/>
    <property type="molecule type" value="Genomic_DNA"/>
</dbReference>
<evidence type="ECO:0000256" key="4">
    <source>
        <dbReference type="ARBA" id="ARBA00023274"/>
    </source>
</evidence>
<dbReference type="HAMAP" id="MF_01334">
    <property type="entry name" value="Ribosomal_bL25_CTC"/>
    <property type="match status" value="1"/>
</dbReference>
<evidence type="ECO:0000313" key="9">
    <source>
        <dbReference type="EMBL" id="RDI73908.1"/>
    </source>
</evidence>
<evidence type="ECO:0000259" key="7">
    <source>
        <dbReference type="Pfam" id="PF01386"/>
    </source>
</evidence>
<evidence type="ECO:0000259" key="8">
    <source>
        <dbReference type="Pfam" id="PF14693"/>
    </source>
</evidence>
<evidence type="ECO:0000256" key="5">
    <source>
        <dbReference type="HAMAP-Rule" id="MF_01334"/>
    </source>
</evidence>
<dbReference type="NCBIfam" id="TIGR00731">
    <property type="entry name" value="bL25_bact_ctc"/>
    <property type="match status" value="1"/>
</dbReference>
<dbReference type="Proteomes" id="UP000254134">
    <property type="component" value="Unassembled WGS sequence"/>
</dbReference>
<dbReference type="InterPro" id="IPR020056">
    <property type="entry name" value="Rbsml_bL25/Gln-tRNA_synth_N"/>
</dbReference>
<comment type="caution">
    <text evidence="9">The sequence shown here is derived from an EMBL/GenBank/DDBJ whole genome shotgun (WGS) entry which is preliminary data.</text>
</comment>
<dbReference type="GO" id="GO:0003735">
    <property type="term" value="F:structural constituent of ribosome"/>
    <property type="evidence" value="ECO:0007669"/>
    <property type="project" value="InterPro"/>
</dbReference>
<dbReference type="InterPro" id="IPR001021">
    <property type="entry name" value="Ribosomal_bL25_long"/>
</dbReference>
<dbReference type="InterPro" id="IPR037121">
    <property type="entry name" value="Ribosomal_bL25_C"/>
</dbReference>
<reference evidence="10" key="2">
    <citation type="journal article" date="2019" name="MicrobiologyOpen">
        <title>High-quality draft genome sequence of Gaiella occulta isolated from a 150 meter deep mineral water borehole and comparison with the genome sequences of other deep-branching lineages of the phylum Actinobacteria.</title>
        <authorList>
            <person name="Severino R."/>
            <person name="Froufe H.J.C."/>
            <person name="Barroso C."/>
            <person name="Albuquerque L."/>
            <person name="Lobo-da-Cunha A."/>
            <person name="da Costa M.S."/>
            <person name="Egas C."/>
        </authorList>
    </citation>
    <scope>NUCLEOTIDE SEQUENCE [LARGE SCALE GENOMIC DNA]</scope>
    <source>
        <strain evidence="10">F2-233</strain>
    </source>
</reference>
<dbReference type="CDD" id="cd00495">
    <property type="entry name" value="Ribosomal_L25_TL5_CTC"/>
    <property type="match status" value="1"/>
</dbReference>
<dbReference type="GO" id="GO:0022625">
    <property type="term" value="C:cytosolic large ribosomal subunit"/>
    <property type="evidence" value="ECO:0007669"/>
    <property type="project" value="TreeGrafter"/>
</dbReference>
<dbReference type="Pfam" id="PF01386">
    <property type="entry name" value="Ribosomal_L25p"/>
    <property type="match status" value="1"/>
</dbReference>
<gene>
    <name evidence="5" type="primary">rplY</name>
    <name evidence="5" type="synonym">ctc</name>
    <name evidence="9" type="ORF">Gocc_2472</name>
</gene>
<dbReference type="InterPro" id="IPR011035">
    <property type="entry name" value="Ribosomal_bL25/Gln-tRNA_synth"/>
</dbReference>
<evidence type="ECO:0000256" key="3">
    <source>
        <dbReference type="ARBA" id="ARBA00022980"/>
    </source>
</evidence>
<keyword evidence="2 5" id="KW-0694">RNA-binding</keyword>
<sequence>MSEDRITLEVKQRGADQIGSRNTKRLRRQGMIPGVLYGKVNKPFVVGERELRVALTGPSGLHGIVDVVIDGQKTPHHAVLKDYQRHPVKGTITHVDFHEVRLDKPIQATVNVHLAGESPGSKMGGVVQQVARELSVEALPADVPEFIEVDLSALQLGELLRLSDLPALEGVTFLDDPETVLANCTSPRGLEEGAEAEGEVGGETPAASVEGASEEAAADEPQAGE</sequence>
<dbReference type="GO" id="GO:0008097">
    <property type="term" value="F:5S rRNA binding"/>
    <property type="evidence" value="ECO:0007669"/>
    <property type="project" value="InterPro"/>
</dbReference>
<feature type="domain" description="Large ribosomal subunit protein bL25 L25" evidence="7">
    <location>
        <begin position="8"/>
        <end position="97"/>
    </location>
</feature>
<organism evidence="9 10">
    <name type="scientific">Gaiella occulta</name>
    <dbReference type="NCBI Taxonomy" id="1002870"/>
    <lineage>
        <taxon>Bacteria</taxon>
        <taxon>Bacillati</taxon>
        <taxon>Actinomycetota</taxon>
        <taxon>Thermoleophilia</taxon>
        <taxon>Gaiellales</taxon>
        <taxon>Gaiellaceae</taxon>
        <taxon>Gaiella</taxon>
    </lineage>
</organism>
<feature type="region of interest" description="Disordered" evidence="6">
    <location>
        <begin position="186"/>
        <end position="225"/>
    </location>
</feature>
<evidence type="ECO:0000256" key="2">
    <source>
        <dbReference type="ARBA" id="ARBA00022884"/>
    </source>
</evidence>
<evidence type="ECO:0000256" key="1">
    <source>
        <dbReference type="ARBA" id="ARBA00022730"/>
    </source>
</evidence>
<comment type="subunit">
    <text evidence="5">Part of the 50S ribosomal subunit; part of the 5S rRNA/L5/L18/L25 subcomplex. Contacts the 5S rRNA. Binds to the 5S rRNA independently of L5 and L18.</text>
</comment>
<keyword evidence="10" id="KW-1185">Reference proteome</keyword>
<dbReference type="OrthoDB" id="5242980at2"/>
<dbReference type="Gene3D" id="2.40.240.10">
    <property type="entry name" value="Ribosomal Protein L25, Chain P"/>
    <property type="match status" value="1"/>
</dbReference>
<keyword evidence="1 5" id="KW-0699">rRNA-binding</keyword>
<comment type="function">
    <text evidence="5">This is one of the proteins that binds to the 5S RNA in the ribosome where it forms part of the central protuberance.</text>
</comment>
<dbReference type="PANTHER" id="PTHR33284:SF1">
    <property type="entry name" value="RIBOSOMAL PROTEIN L25_GLN-TRNA SYNTHETASE, ANTI-CODON-BINDING DOMAIN-CONTAINING PROTEIN"/>
    <property type="match status" value="1"/>
</dbReference>
<dbReference type="Pfam" id="PF14693">
    <property type="entry name" value="Ribosomal_TL5_C"/>
    <property type="match status" value="1"/>
</dbReference>
<dbReference type="GO" id="GO:0006412">
    <property type="term" value="P:translation"/>
    <property type="evidence" value="ECO:0007669"/>
    <property type="project" value="UniProtKB-UniRule"/>
</dbReference>
<protein>
    <recommendedName>
        <fullName evidence="5">Large ribosomal subunit protein bL25</fullName>
    </recommendedName>
    <alternativeName>
        <fullName evidence="5">General stress protein CTC</fullName>
    </alternativeName>
</protein>
<keyword evidence="4 5" id="KW-0687">Ribonucleoprotein</keyword>
<evidence type="ECO:0000313" key="10">
    <source>
        <dbReference type="Proteomes" id="UP000254134"/>
    </source>
</evidence>
<dbReference type="InterPro" id="IPR020057">
    <property type="entry name" value="Ribosomal_bL25_b-dom"/>
</dbReference>
<proteinExistence type="inferred from homology"/>
<reference evidence="9 10" key="1">
    <citation type="submission" date="2018-07" db="EMBL/GenBank/DDBJ databases">
        <title>High-quality-draft genome sequence of Gaiella occulta.</title>
        <authorList>
            <person name="Severino R."/>
            <person name="Froufe H.J.C."/>
            <person name="Rainey F.A."/>
            <person name="Barroso C."/>
            <person name="Albuquerque L."/>
            <person name="Lobo-Da-Cunha A."/>
            <person name="Da Costa M.S."/>
            <person name="Egas C."/>
        </authorList>
    </citation>
    <scope>NUCLEOTIDE SEQUENCE [LARGE SCALE GENOMIC DNA]</scope>
    <source>
        <strain evidence="9 10">F2-233</strain>
    </source>
</reference>
<dbReference type="PANTHER" id="PTHR33284">
    <property type="entry name" value="RIBOSOMAL PROTEIN L25/GLN-TRNA SYNTHETASE, ANTI-CODON-BINDING DOMAIN-CONTAINING PROTEIN"/>
    <property type="match status" value="1"/>
</dbReference>
<evidence type="ECO:0000256" key="6">
    <source>
        <dbReference type="SAM" id="MobiDB-lite"/>
    </source>
</evidence>
<dbReference type="InterPro" id="IPR020930">
    <property type="entry name" value="Ribosomal_uL5_bac-type"/>
</dbReference>
<dbReference type="Gene3D" id="2.170.120.20">
    <property type="entry name" value="Ribosomal protein L25, beta domain"/>
    <property type="match status" value="1"/>
</dbReference>
<feature type="domain" description="Large ribosomal subunit protein bL25 beta" evidence="8">
    <location>
        <begin position="106"/>
        <end position="188"/>
    </location>
</feature>
<accession>A0A7M2YWT0</accession>
<comment type="similarity">
    <text evidence="5">Belongs to the bacterial ribosomal protein bL25 family. CTC subfamily.</text>
</comment>
<keyword evidence="3 5" id="KW-0689">Ribosomal protein</keyword>
<dbReference type="InterPro" id="IPR029751">
    <property type="entry name" value="Ribosomal_L25_dom"/>
</dbReference>
<name>A0A7M2YWT0_9ACTN</name>
<dbReference type="AlphaFoldDB" id="A0A7M2YWT0"/>
<dbReference type="RefSeq" id="WP_114796879.1">
    <property type="nucleotide sequence ID" value="NZ_QQZY01000006.1"/>
</dbReference>